<protein>
    <recommendedName>
        <fullName evidence="4">Phasin protein</fullName>
    </recommendedName>
</protein>
<evidence type="ECO:0008006" key="4">
    <source>
        <dbReference type="Google" id="ProtNLM"/>
    </source>
</evidence>
<keyword evidence="3" id="KW-1185">Reference proteome</keyword>
<feature type="region of interest" description="Disordered" evidence="1">
    <location>
        <begin position="159"/>
        <end position="182"/>
    </location>
</feature>
<proteinExistence type="predicted"/>
<accession>A0ABN4HWV9</accession>
<sequence length="182" mass="19634">MFPFSPPQNQDDIRRLFNEELRFLNAVAANALDMAFRFADLNLCALKQTAASWTSKSSALSQTQGNAVPEWLDSAHLGKEFENMTAYGQQIAKIMLDMQAAVLDVAQQRAAHAANMAAMRGSAIDVPAANAQSLAFIQDMLAQASKGYAQWAGSVASAKDTDLTHPVSEKNGGSAARTRTRK</sequence>
<evidence type="ECO:0000313" key="3">
    <source>
        <dbReference type="Proteomes" id="UP000063429"/>
    </source>
</evidence>
<gene>
    <name evidence="2" type="ORF">F506_13065</name>
</gene>
<organism evidence="2 3">
    <name type="scientific">Herbaspirillum hiltneri N3</name>
    <dbReference type="NCBI Taxonomy" id="1262470"/>
    <lineage>
        <taxon>Bacteria</taxon>
        <taxon>Pseudomonadati</taxon>
        <taxon>Pseudomonadota</taxon>
        <taxon>Betaproteobacteria</taxon>
        <taxon>Burkholderiales</taxon>
        <taxon>Oxalobacteraceae</taxon>
        <taxon>Herbaspirillum</taxon>
    </lineage>
</organism>
<dbReference type="RefSeq" id="WP_053198065.1">
    <property type="nucleotide sequence ID" value="NZ_CP011409.1"/>
</dbReference>
<dbReference type="Proteomes" id="UP000063429">
    <property type="component" value="Chromosome"/>
</dbReference>
<name>A0ABN4HWV9_9BURK</name>
<reference evidence="3" key="1">
    <citation type="journal article" date="2015" name="Genome Announc.">
        <title>Complete Genome Sequence of Herbaspirillum hiltneri N3 (DSM 17495), Isolated from Surface-Sterilized Wheat Roots.</title>
        <authorList>
            <person name="Guizelini D."/>
            <person name="Saizaki P.M."/>
            <person name="Coimbra N.A."/>
            <person name="Weiss V.A."/>
            <person name="Faoro H."/>
            <person name="Sfeir M.Z."/>
            <person name="Baura V.A."/>
            <person name="Monteiro R.A."/>
            <person name="Chubatsu L.S."/>
            <person name="Souza E.M."/>
            <person name="Cruz L.M."/>
            <person name="Pedrosa F.O."/>
            <person name="Raittz R.T."/>
            <person name="Marchaukoski J.N."/>
            <person name="Steffens M.B."/>
        </authorList>
    </citation>
    <scope>NUCLEOTIDE SEQUENCE [LARGE SCALE GENOMIC DNA]</scope>
    <source>
        <strain evidence="3">N3</strain>
    </source>
</reference>
<dbReference type="EMBL" id="CP011409">
    <property type="protein sequence ID" value="AKZ63475.1"/>
    <property type="molecule type" value="Genomic_DNA"/>
</dbReference>
<evidence type="ECO:0000313" key="2">
    <source>
        <dbReference type="EMBL" id="AKZ63475.1"/>
    </source>
</evidence>
<evidence type="ECO:0000256" key="1">
    <source>
        <dbReference type="SAM" id="MobiDB-lite"/>
    </source>
</evidence>